<reference evidence="3 4" key="1">
    <citation type="submission" date="2019-05" db="EMBL/GenBank/DDBJ databases">
        <title>Emergence of the Ug99 lineage of the wheat stem rust pathogen through somatic hybridization.</title>
        <authorList>
            <person name="Li F."/>
            <person name="Upadhyaya N.M."/>
            <person name="Sperschneider J."/>
            <person name="Matny O."/>
            <person name="Nguyen-Phuc H."/>
            <person name="Mago R."/>
            <person name="Raley C."/>
            <person name="Miller M.E."/>
            <person name="Silverstein K.A.T."/>
            <person name="Henningsen E."/>
            <person name="Hirsch C.D."/>
            <person name="Visser B."/>
            <person name="Pretorius Z.A."/>
            <person name="Steffenson B.J."/>
            <person name="Schwessinger B."/>
            <person name="Dodds P.N."/>
            <person name="Figueroa M."/>
        </authorList>
    </citation>
    <scope>NUCLEOTIDE SEQUENCE [LARGE SCALE GENOMIC DNA]</scope>
    <source>
        <strain evidence="3">21-0</strain>
    </source>
</reference>
<feature type="region of interest" description="Disordered" evidence="1">
    <location>
        <begin position="259"/>
        <end position="286"/>
    </location>
</feature>
<organism evidence="3 4">
    <name type="scientific">Puccinia graminis f. sp. tritici</name>
    <dbReference type="NCBI Taxonomy" id="56615"/>
    <lineage>
        <taxon>Eukaryota</taxon>
        <taxon>Fungi</taxon>
        <taxon>Dikarya</taxon>
        <taxon>Basidiomycota</taxon>
        <taxon>Pucciniomycotina</taxon>
        <taxon>Pucciniomycetes</taxon>
        <taxon>Pucciniales</taxon>
        <taxon>Pucciniaceae</taxon>
        <taxon>Puccinia</taxon>
    </lineage>
</organism>
<keyword evidence="2" id="KW-1133">Transmembrane helix</keyword>
<proteinExistence type="predicted"/>
<feature type="transmembrane region" description="Helical" evidence="2">
    <location>
        <begin position="206"/>
        <end position="229"/>
    </location>
</feature>
<keyword evidence="2" id="KW-0472">Membrane</keyword>
<keyword evidence="2" id="KW-0812">Transmembrane</keyword>
<dbReference type="EMBL" id="VSWC01000001">
    <property type="protein sequence ID" value="KAA1119077.1"/>
    <property type="molecule type" value="Genomic_DNA"/>
</dbReference>
<dbReference type="Proteomes" id="UP000324748">
    <property type="component" value="Unassembled WGS sequence"/>
</dbReference>
<gene>
    <name evidence="3" type="ORF">PGT21_014496</name>
</gene>
<evidence type="ECO:0000256" key="2">
    <source>
        <dbReference type="SAM" id="Phobius"/>
    </source>
</evidence>
<feature type="compositionally biased region" description="Basic and acidic residues" evidence="1">
    <location>
        <begin position="259"/>
        <end position="272"/>
    </location>
</feature>
<evidence type="ECO:0000313" key="3">
    <source>
        <dbReference type="EMBL" id="KAA1119077.1"/>
    </source>
</evidence>
<evidence type="ECO:0000313" key="4">
    <source>
        <dbReference type="Proteomes" id="UP000324748"/>
    </source>
</evidence>
<dbReference type="AlphaFoldDB" id="A0A5B0R0I8"/>
<sequence length="400" mass="45097">MNTNNTLAPAGTPSRSSVTPKSQLTDQASTDDQVPSPTSPEIELPSLIFAIPFPRAVEGYQATKETPPFLLYTFPRSVYEKPPKDPVTGKRNEKLLKKVERKWQEEVKEGEDIKRGEVKEAGVWPRFKGALIRDAAAAIKYMPSNAMEALARLPPKTKLGKLTIVYPVSTNSSHVIDVNYQGENEIEENFLNLLYKARKKARTQTLISGCLLPLTLAIDVFVVVPLFLFEINLAYFSVQVSGVQKAGLLSDFEKKKTTKHVSDKSSHRRNDEITTDECPEEDERARSPFDFEVAKPGTFDRTIEHLYNICSELDPLKFPLKDSLPMPTYLPSKDIATTLVEIFKESLPQEVMTRHVLDEQLAAEDLDRALRKAAKEYVRSIKGINESNTCAIQEFFARKY</sequence>
<feature type="compositionally biased region" description="Acidic residues" evidence="1">
    <location>
        <begin position="273"/>
        <end position="282"/>
    </location>
</feature>
<dbReference type="OrthoDB" id="3189033at2759"/>
<comment type="caution">
    <text evidence="3">The sequence shown here is derived from an EMBL/GenBank/DDBJ whole genome shotgun (WGS) entry which is preliminary data.</text>
</comment>
<feature type="region of interest" description="Disordered" evidence="1">
    <location>
        <begin position="1"/>
        <end position="41"/>
    </location>
</feature>
<name>A0A5B0R0I8_PUCGR</name>
<feature type="compositionally biased region" description="Polar residues" evidence="1">
    <location>
        <begin position="1"/>
        <end position="36"/>
    </location>
</feature>
<evidence type="ECO:0000256" key="1">
    <source>
        <dbReference type="SAM" id="MobiDB-lite"/>
    </source>
</evidence>
<protein>
    <submittedName>
        <fullName evidence="3">Uncharacterized protein</fullName>
    </submittedName>
</protein>
<accession>A0A5B0R0I8</accession>
<keyword evidence="4" id="KW-1185">Reference proteome</keyword>